<evidence type="ECO:0000313" key="1">
    <source>
        <dbReference type="EMBL" id="KAK3000416.1"/>
    </source>
</evidence>
<dbReference type="AlphaFoldDB" id="A0AA88V245"/>
<name>A0AA88V245_9ASTE</name>
<sequence>MFHPARERFKQADFEPVRLRLFACRASDGRLNNMPNADEVARLIPSSDPSNPRDIIVDDRTVGLKRIIALYPSFMAMQYPVLFPYDKCPTPADVDRIISAEIPNEKEDPAGYNAVKQFMMHRPCGDSRPHNLCMRDGECSKNYPKSFNSETYVDENGFPVYKRHDDGREIIGKDNIPLDKRNMRLQKKTPQNYGGMSVEEFGQWIIDLGDGKLTTYSLENEFDPAWIKVPT</sequence>
<dbReference type="EMBL" id="JAVXUP010003011">
    <property type="protein sequence ID" value="KAK3000416.1"/>
    <property type="molecule type" value="Genomic_DNA"/>
</dbReference>
<reference evidence="1" key="1">
    <citation type="submission" date="2022-12" db="EMBL/GenBank/DDBJ databases">
        <title>Draft genome assemblies for two species of Escallonia (Escalloniales).</title>
        <authorList>
            <person name="Chanderbali A."/>
            <person name="Dervinis C."/>
            <person name="Anghel I."/>
            <person name="Soltis D."/>
            <person name="Soltis P."/>
            <person name="Zapata F."/>
        </authorList>
    </citation>
    <scope>NUCLEOTIDE SEQUENCE</scope>
    <source>
        <strain evidence="1">UCBG64.0493</strain>
        <tissue evidence="1">Leaf</tissue>
    </source>
</reference>
<evidence type="ECO:0000313" key="2">
    <source>
        <dbReference type="Proteomes" id="UP001188597"/>
    </source>
</evidence>
<accession>A0AA88V245</accession>
<protein>
    <submittedName>
        <fullName evidence="1">Uncharacterized protein</fullName>
    </submittedName>
</protein>
<dbReference type="Proteomes" id="UP001188597">
    <property type="component" value="Unassembled WGS sequence"/>
</dbReference>
<comment type="caution">
    <text evidence="1">The sequence shown here is derived from an EMBL/GenBank/DDBJ whole genome shotgun (WGS) entry which is preliminary data.</text>
</comment>
<keyword evidence="2" id="KW-1185">Reference proteome</keyword>
<gene>
    <name evidence="1" type="ORF">RJ639_022539</name>
</gene>
<dbReference type="PANTHER" id="PTHR45786">
    <property type="entry name" value="DNA BINDING PROTEIN-LIKE"/>
    <property type="match status" value="1"/>
</dbReference>
<dbReference type="PANTHER" id="PTHR45786:SF74">
    <property type="entry name" value="ATP-DEPENDENT DNA HELICASE"/>
    <property type="match status" value="1"/>
</dbReference>
<proteinExistence type="predicted"/>
<organism evidence="1 2">
    <name type="scientific">Escallonia herrerae</name>
    <dbReference type="NCBI Taxonomy" id="1293975"/>
    <lineage>
        <taxon>Eukaryota</taxon>
        <taxon>Viridiplantae</taxon>
        <taxon>Streptophyta</taxon>
        <taxon>Embryophyta</taxon>
        <taxon>Tracheophyta</taxon>
        <taxon>Spermatophyta</taxon>
        <taxon>Magnoliopsida</taxon>
        <taxon>eudicotyledons</taxon>
        <taxon>Gunneridae</taxon>
        <taxon>Pentapetalae</taxon>
        <taxon>asterids</taxon>
        <taxon>campanulids</taxon>
        <taxon>Escalloniales</taxon>
        <taxon>Escalloniaceae</taxon>
        <taxon>Escallonia</taxon>
    </lineage>
</organism>